<organism evidence="1 2">
    <name type="scientific">Pleuronectes platessa</name>
    <name type="common">European plaice</name>
    <dbReference type="NCBI Taxonomy" id="8262"/>
    <lineage>
        <taxon>Eukaryota</taxon>
        <taxon>Metazoa</taxon>
        <taxon>Chordata</taxon>
        <taxon>Craniata</taxon>
        <taxon>Vertebrata</taxon>
        <taxon>Euteleostomi</taxon>
        <taxon>Actinopterygii</taxon>
        <taxon>Neopterygii</taxon>
        <taxon>Teleostei</taxon>
        <taxon>Neoteleostei</taxon>
        <taxon>Acanthomorphata</taxon>
        <taxon>Carangaria</taxon>
        <taxon>Pleuronectiformes</taxon>
        <taxon>Pleuronectoidei</taxon>
        <taxon>Pleuronectidae</taxon>
        <taxon>Pleuronectes</taxon>
    </lineage>
</organism>
<sequence length="106" mass="11641">MEALLPPARLTQRLSGGCIAPSRSHLHHLRISVVRYLTLPSLSYSKPYYDLYSGNSLQNGSRNAYAHSFVTTDSRSSLPVHWHLQITFPMAHAVHNAAVAMADGVG</sequence>
<evidence type="ECO:0000313" key="2">
    <source>
        <dbReference type="Proteomes" id="UP001153269"/>
    </source>
</evidence>
<accession>A0A9N7ZDM7</accession>
<dbReference type="Proteomes" id="UP001153269">
    <property type="component" value="Unassembled WGS sequence"/>
</dbReference>
<comment type="caution">
    <text evidence="1">The sequence shown here is derived from an EMBL/GenBank/DDBJ whole genome shotgun (WGS) entry which is preliminary data.</text>
</comment>
<gene>
    <name evidence="1" type="ORF">PLEPLA_LOCUS45807</name>
</gene>
<dbReference type="AlphaFoldDB" id="A0A9N7ZDM7"/>
<protein>
    <submittedName>
        <fullName evidence="1">Uncharacterized protein</fullName>
    </submittedName>
</protein>
<evidence type="ECO:0000313" key="1">
    <source>
        <dbReference type="EMBL" id="CAB1457979.1"/>
    </source>
</evidence>
<proteinExistence type="predicted"/>
<reference evidence="1" key="1">
    <citation type="submission" date="2020-03" db="EMBL/GenBank/DDBJ databases">
        <authorList>
            <person name="Weist P."/>
        </authorList>
    </citation>
    <scope>NUCLEOTIDE SEQUENCE</scope>
</reference>
<name>A0A9N7ZDM7_PLEPL</name>
<dbReference type="EMBL" id="CADEAL010004368">
    <property type="protein sequence ID" value="CAB1457979.1"/>
    <property type="molecule type" value="Genomic_DNA"/>
</dbReference>
<keyword evidence="2" id="KW-1185">Reference proteome</keyword>